<evidence type="ECO:0000313" key="2">
    <source>
        <dbReference type="EMBL" id="GAA2132798.1"/>
    </source>
</evidence>
<reference evidence="2 3" key="1">
    <citation type="journal article" date="2019" name="Int. J. Syst. Evol. Microbiol.">
        <title>The Global Catalogue of Microorganisms (GCM) 10K type strain sequencing project: providing services to taxonomists for standard genome sequencing and annotation.</title>
        <authorList>
            <consortium name="The Broad Institute Genomics Platform"/>
            <consortium name="The Broad Institute Genome Sequencing Center for Infectious Disease"/>
            <person name="Wu L."/>
            <person name="Ma J."/>
        </authorList>
    </citation>
    <scope>NUCLEOTIDE SEQUENCE [LARGE SCALE GENOMIC DNA]</scope>
    <source>
        <strain evidence="2 3">JCM 15481</strain>
    </source>
</reference>
<name>A0ABN2YUT9_9ACTN</name>
<keyword evidence="3" id="KW-1185">Reference proteome</keyword>
<feature type="region of interest" description="Disordered" evidence="1">
    <location>
        <begin position="303"/>
        <end position="337"/>
    </location>
</feature>
<dbReference type="EMBL" id="BAAAPF010000147">
    <property type="protein sequence ID" value="GAA2132798.1"/>
    <property type="molecule type" value="Genomic_DNA"/>
</dbReference>
<accession>A0ABN2YUT9</accession>
<protein>
    <recommendedName>
        <fullName evidence="4">PE-PGRS family protein</fullName>
    </recommendedName>
</protein>
<evidence type="ECO:0008006" key="4">
    <source>
        <dbReference type="Google" id="ProtNLM"/>
    </source>
</evidence>
<organism evidence="2 3">
    <name type="scientific">Streptomyces synnematoformans</name>
    <dbReference type="NCBI Taxonomy" id="415721"/>
    <lineage>
        <taxon>Bacteria</taxon>
        <taxon>Bacillati</taxon>
        <taxon>Actinomycetota</taxon>
        <taxon>Actinomycetes</taxon>
        <taxon>Kitasatosporales</taxon>
        <taxon>Streptomycetaceae</taxon>
        <taxon>Streptomyces</taxon>
    </lineage>
</organism>
<dbReference type="Proteomes" id="UP001500443">
    <property type="component" value="Unassembled WGS sequence"/>
</dbReference>
<evidence type="ECO:0000313" key="3">
    <source>
        <dbReference type="Proteomes" id="UP001500443"/>
    </source>
</evidence>
<proteinExistence type="predicted"/>
<sequence length="337" mass="37744">MRDDADGEPQRVTIRLPDGDDPVAGVTETDAARHAERYPYLLVRGPLFGIAEQRPGDAPRWRLRCDMDTGMPQHARDSLQSRLWFSARDDAVDRGHRRRLLAAVALLEREPVDEVGVGDVRYRIVRADEFTRTDGRRPEPPRPTDPDSDGWERADAAPSRTDGFVIDPDAATGPAEGMLRIALHDFAYTSARYPRQVRGDSRAAVDSHPGVVILPTAFRVLQEREETWSMLGGQHSTPQQARRLLADFLTNTHGFPPPLGPPEEDAEVCRRAADDFRRRNRVNELEVCGQRYLIVRVERMIRIGPDGPETPRPSDVDDYGPGRLHPAMDADGTVTPD</sequence>
<dbReference type="RefSeq" id="WP_344291486.1">
    <property type="nucleotide sequence ID" value="NZ_BAAAPF010000147.1"/>
</dbReference>
<dbReference type="InterPro" id="IPR045998">
    <property type="entry name" value="DUF5954"/>
</dbReference>
<gene>
    <name evidence="2" type="ORF">GCM10009802_41200</name>
</gene>
<dbReference type="Pfam" id="PF19379">
    <property type="entry name" value="DUF5954"/>
    <property type="match status" value="1"/>
</dbReference>
<feature type="region of interest" description="Disordered" evidence="1">
    <location>
        <begin position="132"/>
        <end position="171"/>
    </location>
</feature>
<feature type="compositionally biased region" description="Basic and acidic residues" evidence="1">
    <location>
        <begin position="132"/>
        <end position="155"/>
    </location>
</feature>
<comment type="caution">
    <text evidence="2">The sequence shown here is derived from an EMBL/GenBank/DDBJ whole genome shotgun (WGS) entry which is preliminary data.</text>
</comment>
<evidence type="ECO:0000256" key="1">
    <source>
        <dbReference type="SAM" id="MobiDB-lite"/>
    </source>
</evidence>
<feature type="region of interest" description="Disordered" evidence="1">
    <location>
        <begin position="1"/>
        <end position="20"/>
    </location>
</feature>